<feature type="region of interest" description="Disordered" evidence="1">
    <location>
        <begin position="145"/>
        <end position="185"/>
    </location>
</feature>
<dbReference type="Proteomes" id="UP000066376">
    <property type="component" value="Chromosome"/>
</dbReference>
<evidence type="ECO:0000313" key="4">
    <source>
        <dbReference type="Proteomes" id="UP000066376"/>
    </source>
</evidence>
<dbReference type="KEGG" id="mol:YLM1_0500"/>
<dbReference type="STRING" id="294671.YLM1_0500"/>
<keyword evidence="4" id="KW-1185">Reference proteome</keyword>
<dbReference type="GeneID" id="28488800"/>
<name>A0A126QZ40_METOL</name>
<feature type="region of interest" description="Disordered" evidence="1">
    <location>
        <begin position="512"/>
        <end position="535"/>
    </location>
</feature>
<feature type="transmembrane region" description="Helical" evidence="2">
    <location>
        <begin position="6"/>
        <end position="27"/>
    </location>
</feature>
<dbReference type="AlphaFoldDB" id="A0A126QZ40"/>
<accession>A0A126QZ40</accession>
<feature type="compositionally biased region" description="Acidic residues" evidence="1">
    <location>
        <begin position="518"/>
        <end position="532"/>
    </location>
</feature>
<organism evidence="3 4">
    <name type="scientific">Methanobrevibacter olleyae</name>
    <dbReference type="NCBI Taxonomy" id="294671"/>
    <lineage>
        <taxon>Archaea</taxon>
        <taxon>Methanobacteriati</taxon>
        <taxon>Methanobacteriota</taxon>
        <taxon>Methanomada group</taxon>
        <taxon>Methanobacteria</taxon>
        <taxon>Methanobacteriales</taxon>
        <taxon>Methanobacteriaceae</taxon>
        <taxon>Methanobrevibacter</taxon>
    </lineage>
</organism>
<evidence type="ECO:0000313" key="3">
    <source>
        <dbReference type="EMBL" id="AMK15057.1"/>
    </source>
</evidence>
<evidence type="ECO:0000256" key="1">
    <source>
        <dbReference type="SAM" id="MobiDB-lite"/>
    </source>
</evidence>
<feature type="compositionally biased region" description="Basic and acidic residues" evidence="1">
    <location>
        <begin position="595"/>
        <end position="605"/>
    </location>
</feature>
<feature type="compositionally biased region" description="Basic and acidic residues" evidence="1">
    <location>
        <begin position="572"/>
        <end position="585"/>
    </location>
</feature>
<gene>
    <name evidence="3" type="ORF">YLM1_0500</name>
</gene>
<protein>
    <submittedName>
        <fullName evidence="3">Uncharacterized protein</fullName>
    </submittedName>
</protein>
<feature type="region of interest" description="Disordered" evidence="1">
    <location>
        <begin position="569"/>
        <end position="605"/>
    </location>
</feature>
<feature type="region of interest" description="Disordered" evidence="1">
    <location>
        <begin position="281"/>
        <end position="374"/>
    </location>
</feature>
<reference evidence="4" key="2">
    <citation type="submission" date="2016-02" db="EMBL/GenBank/DDBJ databases">
        <title>The draft genome sequence of the rumen methanogen Methanobrevibacter olleyae YLM1.</title>
        <authorList>
            <consortium name="New Zealand Agricultural Greenhouse Gas Research Centre/Pastoral Greenhouse Gas Research Consortium"/>
            <person name="Kelly W.J."/>
            <person name="Li D."/>
            <person name="Lambie S.C."/>
            <person name="Attwood G.T."/>
            <person name="Altermann E."/>
            <person name="Leahy S.C."/>
        </authorList>
    </citation>
    <scope>NUCLEOTIDE SEQUENCE [LARGE SCALE GENOMIC DNA]</scope>
    <source>
        <strain evidence="4">YLM1</strain>
    </source>
</reference>
<sequence>MKEITTILLILIAVIGIISIIIVKLYYRDKEKDDEKEKLEEFINSTKADYDNEKRRQVRKTTNKNRTNLSQAQEYAKTIDIVENENLGETSALFRQRRKAMENAPKKQVRRVKRVHPEAVNGPKKQVIPKKVKRTPNRIKTQMNKEEEIESFQEPIKPQHTSTIKRAQQKKAQPKARQVPMTEKQKEFIAKDANKLVIEDSDDAVKVVKSIKSSDAIAEVKESSKIEDETVKVDEKDEIVKKAEADTAEIIKKIEEAKEEVEDKLADTTIDKTEEIKEAVKEELSETKVEEAKETPEIEPTIEAKPRVEEAKETPEIEPTIEAKHRVEELETATETKPKVEKTKPTTETEPKVGETEPTIETESRVKEARSTITEGASKVSDKISQVAEKVYNDDLHLILNKDKKVEVDETPENDFVTINSDSESSSQNKELISSAIKSIRNFRKPNVPEEPVIEKIKDDIVPNDYAQDFGDGIEYIGDTITITPIHEEERDLANNQPNEDVDKIYKEINKESYNKTDDDELSESFEDVTDETSEKDANVYTKEDYLKAENKEKEKKHRAENTKKILGSKGISEEELHKRAEAKANSKRTRKASPAKEEPVEEGQKRLTLHKYRTDVEEVYINGTLFELKVGQIIMFDIKGETYSSQILKLKPGYIGVRYRSKKIWVKSNSVKKILK</sequence>
<dbReference type="RefSeq" id="WP_067145989.1">
    <property type="nucleotide sequence ID" value="NZ_CP014265.1"/>
</dbReference>
<reference evidence="3 4" key="1">
    <citation type="journal article" date="2016" name="Genome Announc.">
        <title>Draft Genome Sequence of the Rumen Methanogen Methanobrevibacter olleyae YLM1.</title>
        <authorList>
            <person name="Kelly W.J."/>
            <person name="Li D."/>
            <person name="Lambie S.C."/>
            <person name="Cox F."/>
            <person name="Attwood G.T."/>
            <person name="Altermann E."/>
            <person name="Leahy S.C."/>
        </authorList>
    </citation>
    <scope>NUCLEOTIDE SEQUENCE [LARGE SCALE GENOMIC DNA]</scope>
    <source>
        <strain evidence="3 4">YLM1</strain>
    </source>
</reference>
<evidence type="ECO:0000256" key="2">
    <source>
        <dbReference type="SAM" id="Phobius"/>
    </source>
</evidence>
<keyword evidence="2" id="KW-0812">Transmembrane</keyword>
<feature type="compositionally biased region" description="Basic and acidic residues" evidence="1">
    <location>
        <begin position="281"/>
        <end position="355"/>
    </location>
</feature>
<dbReference type="EMBL" id="CP014265">
    <property type="protein sequence ID" value="AMK15057.1"/>
    <property type="molecule type" value="Genomic_DNA"/>
</dbReference>
<proteinExistence type="predicted"/>
<keyword evidence="2" id="KW-0472">Membrane</keyword>
<keyword evidence="2" id="KW-1133">Transmembrane helix</keyword>
<dbReference type="PATRIC" id="fig|294671.3.peg.519"/>